<protein>
    <submittedName>
        <fullName evidence="5">MarR family transcriptional regulator</fullName>
    </submittedName>
</protein>
<dbReference type="InterPro" id="IPR000835">
    <property type="entry name" value="HTH_MarR-typ"/>
</dbReference>
<evidence type="ECO:0000256" key="3">
    <source>
        <dbReference type="ARBA" id="ARBA00023163"/>
    </source>
</evidence>
<dbReference type="GO" id="GO:0003677">
    <property type="term" value="F:DNA binding"/>
    <property type="evidence" value="ECO:0007669"/>
    <property type="project" value="UniProtKB-KW"/>
</dbReference>
<dbReference type="PANTHER" id="PTHR42756">
    <property type="entry name" value="TRANSCRIPTIONAL REGULATOR, MARR"/>
    <property type="match status" value="1"/>
</dbReference>
<keyword evidence="6" id="KW-1185">Reference proteome</keyword>
<dbReference type="SUPFAM" id="SSF46785">
    <property type="entry name" value="Winged helix' DNA-binding domain"/>
    <property type="match status" value="1"/>
</dbReference>
<accession>N4WF70</accession>
<dbReference type="Pfam" id="PF01047">
    <property type="entry name" value="MarR"/>
    <property type="match status" value="1"/>
</dbReference>
<dbReference type="AlphaFoldDB" id="N4WF70"/>
<dbReference type="RefSeq" id="WP_003464464.1">
    <property type="nucleotide sequence ID" value="NZ_APML01000012.1"/>
</dbReference>
<dbReference type="EMBL" id="APML01000012">
    <property type="protein sequence ID" value="ENH97919.1"/>
    <property type="molecule type" value="Genomic_DNA"/>
</dbReference>
<dbReference type="PROSITE" id="PS50995">
    <property type="entry name" value="HTH_MARR_2"/>
    <property type="match status" value="1"/>
</dbReference>
<keyword evidence="1" id="KW-0805">Transcription regulation</keyword>
<dbReference type="InterPro" id="IPR036388">
    <property type="entry name" value="WH-like_DNA-bd_sf"/>
</dbReference>
<evidence type="ECO:0000313" key="6">
    <source>
        <dbReference type="Proteomes" id="UP000012283"/>
    </source>
</evidence>
<evidence type="ECO:0000256" key="1">
    <source>
        <dbReference type="ARBA" id="ARBA00023015"/>
    </source>
</evidence>
<dbReference type="PATRIC" id="fig|1308866.3.peg.643"/>
<dbReference type="STRING" id="1308866.J416_03171"/>
<sequence>MDVSNLFHLYNQKARLLSKALNETLETFGLYASQWTILYTLYHKGPMIQTDIWRYLQVEAPTVTRTLTRMEKAGWVIRRDGTDKREKVIELTNQAIHKYPEIKEAIRSKENQFISALSNQELDQLRNILEKLYIEGE</sequence>
<feature type="domain" description="HTH marR-type" evidence="4">
    <location>
        <begin position="3"/>
        <end position="134"/>
    </location>
</feature>
<dbReference type="GO" id="GO:0003700">
    <property type="term" value="F:DNA-binding transcription factor activity"/>
    <property type="evidence" value="ECO:0007669"/>
    <property type="project" value="InterPro"/>
</dbReference>
<evidence type="ECO:0000259" key="4">
    <source>
        <dbReference type="PROSITE" id="PS50995"/>
    </source>
</evidence>
<dbReference type="eggNOG" id="COG1846">
    <property type="taxonomic scope" value="Bacteria"/>
</dbReference>
<comment type="caution">
    <text evidence="5">The sequence shown here is derived from an EMBL/GenBank/DDBJ whole genome shotgun (WGS) entry which is preliminary data.</text>
</comment>
<keyword evidence="3" id="KW-0804">Transcription</keyword>
<dbReference type="PRINTS" id="PR00598">
    <property type="entry name" value="HTHMARR"/>
</dbReference>
<evidence type="ECO:0000313" key="5">
    <source>
        <dbReference type="EMBL" id="ENH97919.1"/>
    </source>
</evidence>
<dbReference type="PANTHER" id="PTHR42756:SF1">
    <property type="entry name" value="TRANSCRIPTIONAL REPRESSOR OF EMRAB OPERON"/>
    <property type="match status" value="1"/>
</dbReference>
<name>N4WF70_9BACI</name>
<keyword evidence="2" id="KW-0238">DNA-binding</keyword>
<dbReference type="SMART" id="SM00347">
    <property type="entry name" value="HTH_MARR"/>
    <property type="match status" value="1"/>
</dbReference>
<dbReference type="Proteomes" id="UP000012283">
    <property type="component" value="Unassembled WGS sequence"/>
</dbReference>
<organism evidence="5 6">
    <name type="scientific">Gracilibacillus halophilus YIM-C55.5</name>
    <dbReference type="NCBI Taxonomy" id="1308866"/>
    <lineage>
        <taxon>Bacteria</taxon>
        <taxon>Bacillati</taxon>
        <taxon>Bacillota</taxon>
        <taxon>Bacilli</taxon>
        <taxon>Bacillales</taxon>
        <taxon>Bacillaceae</taxon>
        <taxon>Gracilibacillus</taxon>
    </lineage>
</organism>
<gene>
    <name evidence="5" type="ORF">J416_03171</name>
</gene>
<dbReference type="InterPro" id="IPR036390">
    <property type="entry name" value="WH_DNA-bd_sf"/>
</dbReference>
<proteinExistence type="predicted"/>
<reference evidence="5 6" key="1">
    <citation type="submission" date="2013-03" db="EMBL/GenBank/DDBJ databases">
        <title>Draft genome sequence of Gracibacillus halophilus YIM-C55.5, a moderately halophilic and thermophilic organism from the Xiaochaidamu salt lake.</title>
        <authorList>
            <person name="Sugumar T."/>
            <person name="Polireddy D.R."/>
            <person name="Antony A."/>
            <person name="Madhava Y.R."/>
            <person name="Sivakumar N."/>
        </authorList>
    </citation>
    <scope>NUCLEOTIDE SEQUENCE [LARGE SCALE GENOMIC DNA]</scope>
    <source>
        <strain evidence="5 6">YIM-C55.5</strain>
    </source>
</reference>
<evidence type="ECO:0000256" key="2">
    <source>
        <dbReference type="ARBA" id="ARBA00023125"/>
    </source>
</evidence>
<dbReference type="Gene3D" id="1.10.10.10">
    <property type="entry name" value="Winged helix-like DNA-binding domain superfamily/Winged helix DNA-binding domain"/>
    <property type="match status" value="1"/>
</dbReference>